<name>A0ACC1YW02_MELAZ</name>
<gene>
    <name evidence="1" type="ORF">OWV82_000901</name>
</gene>
<comment type="caution">
    <text evidence="1">The sequence shown here is derived from an EMBL/GenBank/DDBJ whole genome shotgun (WGS) entry which is preliminary data.</text>
</comment>
<evidence type="ECO:0000313" key="1">
    <source>
        <dbReference type="EMBL" id="KAJ4727867.1"/>
    </source>
</evidence>
<accession>A0ACC1YW02</accession>
<keyword evidence="2" id="KW-1185">Reference proteome</keyword>
<evidence type="ECO:0000313" key="2">
    <source>
        <dbReference type="Proteomes" id="UP001164539"/>
    </source>
</evidence>
<dbReference type="Proteomes" id="UP001164539">
    <property type="component" value="Chromosome 1"/>
</dbReference>
<organism evidence="1 2">
    <name type="scientific">Melia azedarach</name>
    <name type="common">Chinaberry tree</name>
    <dbReference type="NCBI Taxonomy" id="155640"/>
    <lineage>
        <taxon>Eukaryota</taxon>
        <taxon>Viridiplantae</taxon>
        <taxon>Streptophyta</taxon>
        <taxon>Embryophyta</taxon>
        <taxon>Tracheophyta</taxon>
        <taxon>Spermatophyta</taxon>
        <taxon>Magnoliopsida</taxon>
        <taxon>eudicotyledons</taxon>
        <taxon>Gunneridae</taxon>
        <taxon>Pentapetalae</taxon>
        <taxon>rosids</taxon>
        <taxon>malvids</taxon>
        <taxon>Sapindales</taxon>
        <taxon>Meliaceae</taxon>
        <taxon>Melia</taxon>
    </lineage>
</organism>
<dbReference type="EMBL" id="CM051394">
    <property type="protein sequence ID" value="KAJ4727867.1"/>
    <property type="molecule type" value="Genomic_DNA"/>
</dbReference>
<sequence>MENEVTDHQGTNVHINGEDDQQEEEKMERFLALIRNFQEARNRRTEELKEMELGKGKMNKMRRIDHVEESSKSWVPKFELQDFTEEIEFRKPPVIFPNPSNNRKDQKKRQQQQQEDDDGLDLKLTL</sequence>
<proteinExistence type="predicted"/>
<reference evidence="1 2" key="1">
    <citation type="journal article" date="2023" name="Science">
        <title>Complex scaffold remodeling in plant triterpene biosynthesis.</title>
        <authorList>
            <person name="De La Pena R."/>
            <person name="Hodgson H."/>
            <person name="Liu J.C."/>
            <person name="Stephenson M.J."/>
            <person name="Martin A.C."/>
            <person name="Owen C."/>
            <person name="Harkess A."/>
            <person name="Leebens-Mack J."/>
            <person name="Jimenez L.E."/>
            <person name="Osbourn A."/>
            <person name="Sattely E.S."/>
        </authorList>
    </citation>
    <scope>NUCLEOTIDE SEQUENCE [LARGE SCALE GENOMIC DNA]</scope>
    <source>
        <strain evidence="2">cv. JPN11</strain>
        <tissue evidence="1">Leaf</tissue>
    </source>
</reference>
<protein>
    <submittedName>
        <fullName evidence="1">Protein NIM1-INTERACTING 1-like</fullName>
    </submittedName>
</protein>